<name>A0A158EQ17_9BURK</name>
<feature type="domain" description="Phosphatidic acid phosphatase type 2/haloperoxidase" evidence="2">
    <location>
        <begin position="56"/>
        <end position="165"/>
    </location>
</feature>
<dbReference type="InterPro" id="IPR036938">
    <property type="entry name" value="PAP2/HPO_sf"/>
</dbReference>
<feature type="transmembrane region" description="Helical" evidence="1">
    <location>
        <begin position="55"/>
        <end position="78"/>
    </location>
</feature>
<dbReference type="EMBL" id="FCNZ02000001">
    <property type="protein sequence ID" value="SAL09573.1"/>
    <property type="molecule type" value="Genomic_DNA"/>
</dbReference>
<accession>A0A158EQ17</accession>
<dbReference type="CDD" id="cd03385">
    <property type="entry name" value="PAP2_BcrC_like"/>
    <property type="match status" value="1"/>
</dbReference>
<dbReference type="InterPro" id="IPR033879">
    <property type="entry name" value="UPP_Pase"/>
</dbReference>
<dbReference type="AlphaFoldDB" id="A0A158EQ17"/>
<dbReference type="GO" id="GO:0005886">
    <property type="term" value="C:plasma membrane"/>
    <property type="evidence" value="ECO:0007669"/>
    <property type="project" value="InterPro"/>
</dbReference>
<reference evidence="3" key="1">
    <citation type="submission" date="2016-01" db="EMBL/GenBank/DDBJ databases">
        <authorList>
            <person name="Peeters Charlotte."/>
        </authorList>
    </citation>
    <scope>NUCLEOTIDE SEQUENCE</scope>
    <source>
        <strain evidence="3">LMG 22936</strain>
    </source>
</reference>
<gene>
    <name evidence="3" type="ORF">AWB66_00105</name>
</gene>
<keyword evidence="4" id="KW-1185">Reference proteome</keyword>
<protein>
    <submittedName>
        <fullName evidence="3">Undecaprenyl-diphosphatase</fullName>
    </submittedName>
</protein>
<keyword evidence="1" id="KW-0472">Membrane</keyword>
<feature type="transmembrane region" description="Helical" evidence="1">
    <location>
        <begin position="98"/>
        <end position="117"/>
    </location>
</feature>
<keyword evidence="1" id="KW-0812">Transmembrane</keyword>
<dbReference type="Gene3D" id="1.20.144.10">
    <property type="entry name" value="Phosphatidic acid phosphatase type 2/haloperoxidase"/>
    <property type="match status" value="1"/>
</dbReference>
<dbReference type="STRING" id="326475.AWB66_00105"/>
<dbReference type="InterPro" id="IPR000326">
    <property type="entry name" value="PAP2/HPO"/>
</dbReference>
<evidence type="ECO:0000256" key="1">
    <source>
        <dbReference type="SAM" id="Phobius"/>
    </source>
</evidence>
<dbReference type="Proteomes" id="UP000054717">
    <property type="component" value="Unassembled WGS sequence"/>
</dbReference>
<sequence>MESLNQSLFLLINAPAHPNPYAVTAAFVFADYAIWLVPLALVIGWLRGDDALRRGLIEASAAALAALFFAQIVVALWPHPRPFMIGLGTHLMPHIADPSLPSDHLTFLCAVAASLMLHERTRRAGALLALLGVPIAWSRIYLGVHFPFDMLGAALVASAAAWLAAATGRWFQEPLLRMATAVYRPLFAPLIRRGWVAR</sequence>
<comment type="caution">
    <text evidence="3">The sequence shown here is derived from an EMBL/GenBank/DDBJ whole genome shotgun (WGS) entry which is preliminary data.</text>
</comment>
<dbReference type="SMART" id="SM00014">
    <property type="entry name" value="acidPPc"/>
    <property type="match status" value="1"/>
</dbReference>
<evidence type="ECO:0000313" key="4">
    <source>
        <dbReference type="Proteomes" id="UP000054717"/>
    </source>
</evidence>
<dbReference type="GO" id="GO:0050380">
    <property type="term" value="F:undecaprenyl-diphosphatase activity"/>
    <property type="evidence" value="ECO:0007669"/>
    <property type="project" value="InterPro"/>
</dbReference>
<evidence type="ECO:0000313" key="3">
    <source>
        <dbReference type="EMBL" id="SAL09573.1"/>
    </source>
</evidence>
<feature type="transmembrane region" description="Helical" evidence="1">
    <location>
        <begin position="124"/>
        <end position="144"/>
    </location>
</feature>
<keyword evidence="1" id="KW-1133">Transmembrane helix</keyword>
<dbReference type="Pfam" id="PF01569">
    <property type="entry name" value="PAP2"/>
    <property type="match status" value="1"/>
</dbReference>
<feature type="transmembrane region" description="Helical" evidence="1">
    <location>
        <begin position="20"/>
        <end position="43"/>
    </location>
</feature>
<dbReference type="SUPFAM" id="SSF48317">
    <property type="entry name" value="Acid phosphatase/Vanadium-dependent haloperoxidase"/>
    <property type="match status" value="1"/>
</dbReference>
<organism evidence="3 4">
    <name type="scientific">Caballeronia telluris</name>
    <dbReference type="NCBI Taxonomy" id="326475"/>
    <lineage>
        <taxon>Bacteria</taxon>
        <taxon>Pseudomonadati</taxon>
        <taxon>Pseudomonadota</taxon>
        <taxon>Betaproteobacteria</taxon>
        <taxon>Burkholderiales</taxon>
        <taxon>Burkholderiaceae</taxon>
        <taxon>Caballeronia</taxon>
    </lineage>
</organism>
<dbReference type="RefSeq" id="WP_087628311.1">
    <property type="nucleotide sequence ID" value="NZ_FCNZ02000001.1"/>
</dbReference>
<evidence type="ECO:0000259" key="2">
    <source>
        <dbReference type="SMART" id="SM00014"/>
    </source>
</evidence>
<proteinExistence type="predicted"/>
<feature type="transmembrane region" description="Helical" evidence="1">
    <location>
        <begin position="150"/>
        <end position="171"/>
    </location>
</feature>